<evidence type="ECO:0000256" key="4">
    <source>
        <dbReference type="ARBA" id="ARBA00022827"/>
    </source>
</evidence>
<proteinExistence type="inferred from homology"/>
<evidence type="ECO:0000256" key="7">
    <source>
        <dbReference type="ARBA" id="ARBA00023284"/>
    </source>
</evidence>
<dbReference type="GO" id="GO:0004148">
    <property type="term" value="F:dihydrolipoyl dehydrogenase (NADH) activity"/>
    <property type="evidence" value="ECO:0007669"/>
    <property type="project" value="TreeGrafter"/>
</dbReference>
<comment type="caution">
    <text evidence="9">The sequence shown here is derived from an EMBL/GenBank/DDBJ whole genome shotgun (WGS) entry which is preliminary data.</text>
</comment>
<dbReference type="PRINTS" id="PR00411">
    <property type="entry name" value="PNDRDTASEI"/>
</dbReference>
<keyword evidence="10" id="KW-1185">Reference proteome</keyword>
<reference evidence="10" key="1">
    <citation type="submission" date="2019-07" db="EMBL/GenBank/DDBJ databases">
        <title>De Novo Assembly of kiwifruit Actinidia rufa.</title>
        <authorList>
            <person name="Sugita-Konishi S."/>
            <person name="Sato K."/>
            <person name="Mori E."/>
            <person name="Abe Y."/>
            <person name="Kisaki G."/>
            <person name="Hamano K."/>
            <person name="Suezawa K."/>
            <person name="Otani M."/>
            <person name="Fukuda T."/>
            <person name="Manabe T."/>
            <person name="Gomi K."/>
            <person name="Tabuchi M."/>
            <person name="Akimitsu K."/>
            <person name="Kataoka I."/>
        </authorList>
    </citation>
    <scope>NUCLEOTIDE SEQUENCE [LARGE SCALE GENOMIC DNA]</scope>
    <source>
        <strain evidence="10">cv. Fuchu</strain>
    </source>
</reference>
<evidence type="ECO:0000256" key="5">
    <source>
        <dbReference type="ARBA" id="ARBA00023002"/>
    </source>
</evidence>
<evidence type="ECO:0000256" key="6">
    <source>
        <dbReference type="ARBA" id="ARBA00023157"/>
    </source>
</evidence>
<feature type="domain" description="FAD/NAD(P)-binding" evidence="8">
    <location>
        <begin position="392"/>
        <end position="447"/>
    </location>
</feature>
<dbReference type="Gene3D" id="3.50.50.60">
    <property type="entry name" value="FAD/NAD(P)-binding domain"/>
    <property type="match status" value="1"/>
</dbReference>
<comment type="similarity">
    <text evidence="2">Belongs to the class-I pyridine nucleotide-disulfide oxidoreductase family.</text>
</comment>
<dbReference type="AlphaFoldDB" id="A0A7J0DCW7"/>
<evidence type="ECO:0000256" key="3">
    <source>
        <dbReference type="ARBA" id="ARBA00022630"/>
    </source>
</evidence>
<evidence type="ECO:0000259" key="8">
    <source>
        <dbReference type="Pfam" id="PF07992"/>
    </source>
</evidence>
<dbReference type="GO" id="GO:0050660">
    <property type="term" value="F:flavin adenine dinucleotide binding"/>
    <property type="evidence" value="ECO:0007669"/>
    <property type="project" value="TreeGrafter"/>
</dbReference>
<protein>
    <submittedName>
        <fullName evidence="9">Dihydrolipoamide dehydrogenase</fullName>
    </submittedName>
</protein>
<gene>
    <name evidence="9" type="ORF">Acr_00g0023000</name>
</gene>
<dbReference type="PROSITE" id="PS00076">
    <property type="entry name" value="PYRIDINE_REDOX_1"/>
    <property type="match status" value="1"/>
</dbReference>
<evidence type="ECO:0000256" key="1">
    <source>
        <dbReference type="ARBA" id="ARBA00001974"/>
    </source>
</evidence>
<keyword evidence="3" id="KW-0285">Flavoprotein</keyword>
<organism evidence="9 10">
    <name type="scientific">Actinidia rufa</name>
    <dbReference type="NCBI Taxonomy" id="165716"/>
    <lineage>
        <taxon>Eukaryota</taxon>
        <taxon>Viridiplantae</taxon>
        <taxon>Streptophyta</taxon>
        <taxon>Embryophyta</taxon>
        <taxon>Tracheophyta</taxon>
        <taxon>Spermatophyta</taxon>
        <taxon>Magnoliopsida</taxon>
        <taxon>eudicotyledons</taxon>
        <taxon>Gunneridae</taxon>
        <taxon>Pentapetalae</taxon>
        <taxon>asterids</taxon>
        <taxon>Ericales</taxon>
        <taxon>Actinidiaceae</taxon>
        <taxon>Actinidia</taxon>
    </lineage>
</organism>
<keyword evidence="7" id="KW-0676">Redox-active center</keyword>
<keyword evidence="5" id="KW-0560">Oxidoreductase</keyword>
<comment type="cofactor">
    <cofactor evidence="1">
        <name>FAD</name>
        <dbReference type="ChEBI" id="CHEBI:57692"/>
    </cofactor>
</comment>
<sequence length="452" mass="48557">MTKRVEKCGALKKKIEEAGIEPNAALGCIISLANRHDESNGSLTDGIPYDSTYGNKPRAEKPSCSPYVRNAQYAAPTVTPQRGLHPEIGGKPDDDTQHSDACTTWARCLAQIQAWKFTIAGRTTNPSAESRFPKTASAAGLTVVSVQLLKKVIKLGAPLQKSKGRTISLVSSFGFRIINSSPQQAFYLIIASWEQPEPDRQYHTTNLNSGTTLGGFHPIRAQTAISTELLLRGRLHLQSRLSSGEKHKSTGIPKDDTWQVKKGVRPAWCIASRGKREGLTRVSTFDFCIVKIPGGSWEIKTSGAKLTKTSSAQKVYAELQYADRAIVADNVFFAGNGSSIVPRSLRLCGLRREAFGLQSSNAVRIVAPSNPRRVNKVSASLSSNGSPPKFDYDLIIIGAGVGGHGAALHAVEKGLKTAIIEGDVVGGTCVNRGCVPSKALLAVSGRMRELPE</sequence>
<keyword evidence="4" id="KW-0274">FAD</keyword>
<evidence type="ECO:0000313" key="9">
    <source>
        <dbReference type="EMBL" id="GFS32497.1"/>
    </source>
</evidence>
<accession>A0A7J0DCW7</accession>
<dbReference type="GO" id="GO:0045252">
    <property type="term" value="C:oxoglutarate dehydrogenase complex"/>
    <property type="evidence" value="ECO:0007669"/>
    <property type="project" value="TreeGrafter"/>
</dbReference>
<evidence type="ECO:0000313" key="10">
    <source>
        <dbReference type="Proteomes" id="UP000585474"/>
    </source>
</evidence>
<dbReference type="Proteomes" id="UP000585474">
    <property type="component" value="Unassembled WGS sequence"/>
</dbReference>
<dbReference type="GO" id="GO:0005739">
    <property type="term" value="C:mitochondrion"/>
    <property type="evidence" value="ECO:0007669"/>
    <property type="project" value="TreeGrafter"/>
</dbReference>
<dbReference type="EMBL" id="BJWL01000164">
    <property type="protein sequence ID" value="GFS32497.1"/>
    <property type="molecule type" value="Genomic_DNA"/>
</dbReference>
<dbReference type="Pfam" id="PF07992">
    <property type="entry name" value="Pyr_redox_2"/>
    <property type="match status" value="1"/>
</dbReference>
<dbReference type="PANTHER" id="PTHR22912">
    <property type="entry name" value="DISULFIDE OXIDOREDUCTASE"/>
    <property type="match status" value="1"/>
</dbReference>
<dbReference type="GO" id="GO:0006103">
    <property type="term" value="P:2-oxoglutarate metabolic process"/>
    <property type="evidence" value="ECO:0007669"/>
    <property type="project" value="TreeGrafter"/>
</dbReference>
<dbReference type="SUPFAM" id="SSF51905">
    <property type="entry name" value="FAD/NAD(P)-binding domain"/>
    <property type="match status" value="1"/>
</dbReference>
<dbReference type="InterPro" id="IPR023753">
    <property type="entry name" value="FAD/NAD-binding_dom"/>
</dbReference>
<dbReference type="InterPro" id="IPR036188">
    <property type="entry name" value="FAD/NAD-bd_sf"/>
</dbReference>
<dbReference type="InterPro" id="IPR050151">
    <property type="entry name" value="Class-I_Pyr_Nuc-Dis_Oxidored"/>
</dbReference>
<name>A0A7J0DCW7_9ERIC</name>
<keyword evidence="6" id="KW-1015">Disulfide bond</keyword>
<evidence type="ECO:0000256" key="2">
    <source>
        <dbReference type="ARBA" id="ARBA00007532"/>
    </source>
</evidence>
<dbReference type="InterPro" id="IPR012999">
    <property type="entry name" value="Pyr_OxRdtase_I_AS"/>
</dbReference>
<dbReference type="PANTHER" id="PTHR22912:SF151">
    <property type="entry name" value="DIHYDROLIPOYL DEHYDROGENASE, MITOCHONDRIAL"/>
    <property type="match status" value="1"/>
</dbReference>